<evidence type="ECO:0000256" key="9">
    <source>
        <dbReference type="ARBA" id="ARBA00022692"/>
    </source>
</evidence>
<accession>F6BIQ2</accession>
<evidence type="ECO:0000256" key="14">
    <source>
        <dbReference type="ARBA" id="ARBA00022989"/>
    </source>
</evidence>
<comment type="similarity">
    <text evidence="3">Belongs to the cation transport ATPase (P-type) (TC 3.A.3) family. Type IIIB subfamily.</text>
</comment>
<gene>
    <name evidence="20" type="ordered locus">Thexy_0751</name>
</gene>
<dbReference type="SUPFAM" id="SSF56784">
    <property type="entry name" value="HAD-like"/>
    <property type="match status" value="1"/>
</dbReference>
<dbReference type="KEGG" id="txy:Thexy_0751"/>
<comment type="subcellular location">
    <subcellularLocation>
        <location evidence="2">Cell inner membrane</location>
        <topology evidence="2">Multi-pass membrane protein</topology>
    </subcellularLocation>
</comment>
<feature type="transmembrane region" description="Helical" evidence="18">
    <location>
        <begin position="794"/>
        <end position="817"/>
    </location>
</feature>
<dbReference type="GO" id="GO:0005886">
    <property type="term" value="C:plasma membrane"/>
    <property type="evidence" value="ECO:0007669"/>
    <property type="project" value="UniProtKB-SubCell"/>
</dbReference>
<organism evidence="20 21">
    <name type="scientific">Thermoanaerobacterium xylanolyticum (strain ATCC 49914 / DSM 7097 / LX-11)</name>
    <dbReference type="NCBI Taxonomy" id="858215"/>
    <lineage>
        <taxon>Bacteria</taxon>
        <taxon>Bacillati</taxon>
        <taxon>Bacillota</taxon>
        <taxon>Clostridia</taxon>
        <taxon>Thermoanaerobacterales</taxon>
        <taxon>Thermoanaerobacteraceae</taxon>
        <taxon>Thermoanaerobacterium</taxon>
    </lineage>
</organism>
<keyword evidence="8" id="KW-0597">Phosphoprotein</keyword>
<dbReference type="NCBIfam" id="NF011702">
    <property type="entry name" value="PRK15122.1"/>
    <property type="match status" value="1"/>
</dbReference>
<dbReference type="eggNOG" id="COG0474">
    <property type="taxonomic scope" value="Bacteria"/>
</dbReference>
<dbReference type="SFLD" id="SFLDS00003">
    <property type="entry name" value="Haloacid_Dehalogenase"/>
    <property type="match status" value="1"/>
</dbReference>
<evidence type="ECO:0000256" key="4">
    <source>
        <dbReference type="ARBA" id="ARBA00012786"/>
    </source>
</evidence>
<evidence type="ECO:0000256" key="1">
    <source>
        <dbReference type="ARBA" id="ARBA00003954"/>
    </source>
</evidence>
<dbReference type="InterPro" id="IPR059000">
    <property type="entry name" value="ATPase_P-type_domA"/>
</dbReference>
<evidence type="ECO:0000256" key="8">
    <source>
        <dbReference type="ARBA" id="ARBA00022553"/>
    </source>
</evidence>
<feature type="transmembrane region" description="Helical" evidence="18">
    <location>
        <begin position="302"/>
        <end position="326"/>
    </location>
</feature>
<feature type="domain" description="Cation-transporting P-type ATPase N-terminal" evidence="19">
    <location>
        <begin position="21"/>
        <end position="94"/>
    </location>
</feature>
<comment type="catalytic activity">
    <reaction evidence="17">
        <text>Mg(2+)(out) + ATP + H2O = Mg(2+)(in) + ADP + phosphate + H(+)</text>
        <dbReference type="Rhea" id="RHEA:10260"/>
        <dbReference type="ChEBI" id="CHEBI:15377"/>
        <dbReference type="ChEBI" id="CHEBI:15378"/>
        <dbReference type="ChEBI" id="CHEBI:18420"/>
        <dbReference type="ChEBI" id="CHEBI:30616"/>
        <dbReference type="ChEBI" id="CHEBI:43474"/>
        <dbReference type="ChEBI" id="CHEBI:456216"/>
        <dbReference type="EC" id="7.2.2.14"/>
    </reaction>
</comment>
<dbReference type="GO" id="GO:0016887">
    <property type="term" value="F:ATP hydrolysis activity"/>
    <property type="evidence" value="ECO:0007669"/>
    <property type="project" value="InterPro"/>
</dbReference>
<evidence type="ECO:0000256" key="18">
    <source>
        <dbReference type="SAM" id="Phobius"/>
    </source>
</evidence>
<evidence type="ECO:0000256" key="12">
    <source>
        <dbReference type="ARBA" id="ARBA00022842"/>
    </source>
</evidence>
<feature type="transmembrane region" description="Helical" evidence="18">
    <location>
        <begin position="104"/>
        <end position="123"/>
    </location>
</feature>
<evidence type="ECO:0000256" key="5">
    <source>
        <dbReference type="ARBA" id="ARBA00013555"/>
    </source>
</evidence>
<name>F6BIQ2_THEXL</name>
<dbReference type="SFLD" id="SFLDF00027">
    <property type="entry name" value="p-type_atpase"/>
    <property type="match status" value="1"/>
</dbReference>
<protein>
    <recommendedName>
        <fullName evidence="5">Magnesium-transporting ATPase, P-type 1</fullName>
        <ecNumber evidence="4">7.2.2.14</ecNumber>
    </recommendedName>
    <alternativeName>
        <fullName evidence="16">Mg(2+) transport ATPase, P-type 1</fullName>
    </alternativeName>
</protein>
<dbReference type="PRINTS" id="PR01836">
    <property type="entry name" value="MGATPASE"/>
</dbReference>
<dbReference type="CDD" id="cd02077">
    <property type="entry name" value="P-type_ATPase_Mg"/>
    <property type="match status" value="1"/>
</dbReference>
<dbReference type="Pfam" id="PF13246">
    <property type="entry name" value="Cation_ATPase"/>
    <property type="match status" value="1"/>
</dbReference>
<dbReference type="InterPro" id="IPR001757">
    <property type="entry name" value="P_typ_ATPase"/>
</dbReference>
<dbReference type="InterPro" id="IPR018303">
    <property type="entry name" value="ATPase_P-typ_P_site"/>
</dbReference>
<evidence type="ECO:0000256" key="11">
    <source>
        <dbReference type="ARBA" id="ARBA00022840"/>
    </source>
</evidence>
<evidence type="ECO:0000256" key="7">
    <source>
        <dbReference type="ARBA" id="ARBA00022519"/>
    </source>
</evidence>
<dbReference type="EMBL" id="CP002739">
    <property type="protein sequence ID" value="AEF16796.1"/>
    <property type="molecule type" value="Genomic_DNA"/>
</dbReference>
<keyword evidence="11" id="KW-0067">ATP-binding</keyword>
<dbReference type="Gene3D" id="2.70.150.10">
    <property type="entry name" value="Calcium-transporting ATPase, cytoplasmic transduction domain A"/>
    <property type="match status" value="1"/>
</dbReference>
<dbReference type="SUPFAM" id="SSF81665">
    <property type="entry name" value="Calcium ATPase, transmembrane domain M"/>
    <property type="match status" value="1"/>
</dbReference>
<dbReference type="HOGENOM" id="CLU_002360_6_3_9"/>
<evidence type="ECO:0000313" key="21">
    <source>
        <dbReference type="Proteomes" id="UP000007239"/>
    </source>
</evidence>
<feature type="transmembrane region" description="Helical" evidence="18">
    <location>
        <begin position="829"/>
        <end position="851"/>
    </location>
</feature>
<dbReference type="InterPro" id="IPR006415">
    <property type="entry name" value="P-type_ATPase_IIIB"/>
</dbReference>
<feature type="transmembrane region" description="Helical" evidence="18">
    <location>
        <begin position="863"/>
        <end position="883"/>
    </location>
</feature>
<keyword evidence="13" id="KW-1278">Translocase</keyword>
<evidence type="ECO:0000256" key="15">
    <source>
        <dbReference type="ARBA" id="ARBA00023136"/>
    </source>
</evidence>
<sequence>MFKNIGIINTQKTNTSEQFLKYSDMNIDELLKTLDTSISGLNEDDVKVKKEIFGSNEIATGKKETVLHKLFTAFVNPFNVVLMVLAVVSLFTDVLLVSPTDRDPSSVIIISIMVLISGILRFVQEWRSEKASEELKALVKLTTLVERKDTGRKEIPISDLVPGDIVHLAAGDIVPADVRVIKTKDLFIDQAVLTGESEPVEKFDNLLQSKSLKDIKNPLDRNNLAFMGSNIVSGTATCVVIATGDSTYFGALSKTLTSKREATSFEKGVNSVSWILIRFMAIMVPVVFFINGFTKGNWLEAFLFGLSVAVGLTPEMLPMIVTTNLAKGAVAMSKKKTIVKRLSSMQNFGAMDVLCTDKTGTLTKNKIVLEKYMDVHGNEDSRVLRHAYINSYFQTGLKNVMDRAILNHVGEEFSWIQSNYEKVDEIPFDFTRRRMSVVVKDRNGKTQLITKGAVEEMLSISKFAEYHGEVIPLTEELRKEILDTVNKFNSEGLRVIAVAQKTNPPVEGVFSSDDESDMVLIGYLAFFDPPKDNVEEVVRTLKDYGINLKILTGDNDGVTVAIAKKVGLDIQNILLGSQLDKMDDNTLKELVEKTTIFAKLTPEHKARIVKILRENGHVVGFMGDGINDAPAMHVADVAISVDNAVDIAKDTADIILLEKDLLVLENGVVEGRKIFGNIMKYISITASSNFGNMFSVLVASSFLPFLPMQPLQILFLNLTYDLSMTLIPWDNMDKEYLEKPRNWDASNISKFMIWLGPTSSIFDITTYALMLFLIGPMTFGSSYFMLSGTLRDNFVSLFQTGWFVESLWTQTMVVYMLRTEKIPFIQSLPAIPLLLSTLTAIVIGTIIPYTAFGKQLGMLPLPVLYFLFLAITIFSYLALSQFVKTKFINKYGTLL</sequence>
<dbReference type="EC" id="7.2.2.14" evidence="4"/>
<dbReference type="Pfam" id="PF00689">
    <property type="entry name" value="Cation_ATPase_C"/>
    <property type="match status" value="1"/>
</dbReference>
<dbReference type="SMART" id="SM00831">
    <property type="entry name" value="Cation_ATPase_N"/>
    <property type="match status" value="1"/>
</dbReference>
<dbReference type="SUPFAM" id="SSF81653">
    <property type="entry name" value="Calcium ATPase, transduction domain A"/>
    <property type="match status" value="1"/>
</dbReference>
<keyword evidence="9 18" id="KW-0812">Transmembrane</keyword>
<dbReference type="SFLD" id="SFLDG00002">
    <property type="entry name" value="C1.7:_P-type_atpase_like"/>
    <property type="match status" value="1"/>
</dbReference>
<evidence type="ECO:0000256" key="6">
    <source>
        <dbReference type="ARBA" id="ARBA00022475"/>
    </source>
</evidence>
<keyword evidence="12" id="KW-0460">Magnesium</keyword>
<dbReference type="Pfam" id="PF00690">
    <property type="entry name" value="Cation_ATPase_N"/>
    <property type="match status" value="1"/>
</dbReference>
<dbReference type="RefSeq" id="WP_013787544.1">
    <property type="nucleotide sequence ID" value="NC_015555.1"/>
</dbReference>
<dbReference type="Pfam" id="PF00122">
    <property type="entry name" value="E1-E2_ATPase"/>
    <property type="match status" value="1"/>
</dbReference>
<evidence type="ECO:0000256" key="17">
    <source>
        <dbReference type="ARBA" id="ARBA00047295"/>
    </source>
</evidence>
<evidence type="ECO:0000256" key="2">
    <source>
        <dbReference type="ARBA" id="ARBA00004429"/>
    </source>
</evidence>
<dbReference type="AlphaFoldDB" id="F6BIQ2"/>
<feature type="transmembrane region" description="Helical" evidence="18">
    <location>
        <begin position="681"/>
        <end position="705"/>
    </location>
</feature>
<dbReference type="InterPro" id="IPR006068">
    <property type="entry name" value="ATPase_P-typ_cation-transptr_C"/>
</dbReference>
<evidence type="ECO:0000259" key="19">
    <source>
        <dbReference type="SMART" id="SM00831"/>
    </source>
</evidence>
<dbReference type="PANTHER" id="PTHR42861">
    <property type="entry name" value="CALCIUM-TRANSPORTING ATPASE"/>
    <property type="match status" value="1"/>
</dbReference>
<keyword evidence="20" id="KW-0378">Hydrolase</keyword>
<dbReference type="GO" id="GO:0005524">
    <property type="term" value="F:ATP binding"/>
    <property type="evidence" value="ECO:0007669"/>
    <property type="project" value="UniProtKB-KW"/>
</dbReference>
<proteinExistence type="inferred from homology"/>
<dbReference type="PROSITE" id="PS00154">
    <property type="entry name" value="ATPASE_E1_E2"/>
    <property type="match status" value="1"/>
</dbReference>
<keyword evidence="14 18" id="KW-1133">Transmembrane helix</keyword>
<dbReference type="NCBIfam" id="TIGR01524">
    <property type="entry name" value="ATPase-IIIB_Mg"/>
    <property type="match status" value="1"/>
</dbReference>
<evidence type="ECO:0000256" key="10">
    <source>
        <dbReference type="ARBA" id="ARBA00022741"/>
    </source>
</evidence>
<dbReference type="InterPro" id="IPR023214">
    <property type="entry name" value="HAD_sf"/>
</dbReference>
<dbReference type="InterPro" id="IPR023299">
    <property type="entry name" value="ATPase_P-typ_cyto_dom_N"/>
</dbReference>
<feature type="transmembrane region" description="Helical" evidence="18">
    <location>
        <begin position="70"/>
        <end position="92"/>
    </location>
</feature>
<evidence type="ECO:0000256" key="13">
    <source>
        <dbReference type="ARBA" id="ARBA00022967"/>
    </source>
</evidence>
<feature type="transmembrane region" description="Helical" evidence="18">
    <location>
        <begin position="269"/>
        <end position="290"/>
    </location>
</feature>
<reference evidence="20" key="1">
    <citation type="submission" date="2011-05" db="EMBL/GenBank/DDBJ databases">
        <title>Complete sequence of Thermoanaerobacterium xylanolyticum LX-11.</title>
        <authorList>
            <consortium name="US DOE Joint Genome Institute"/>
            <person name="Lucas S."/>
            <person name="Han J."/>
            <person name="Lapidus A."/>
            <person name="Cheng J.-F."/>
            <person name="Goodwin L."/>
            <person name="Pitluck S."/>
            <person name="Peters L."/>
            <person name="Mikhailova N."/>
            <person name="Lu M."/>
            <person name="Han C."/>
            <person name="Tapia R."/>
            <person name="Land M."/>
            <person name="Hauser L."/>
            <person name="Kyrpides N."/>
            <person name="Ivanova N."/>
            <person name="Pagani I."/>
            <person name="Hemme C."/>
            <person name="Woyke T."/>
        </authorList>
    </citation>
    <scope>NUCLEOTIDE SEQUENCE</scope>
    <source>
        <strain evidence="20">LX-11</strain>
    </source>
</reference>
<evidence type="ECO:0000313" key="20">
    <source>
        <dbReference type="EMBL" id="AEF16796.1"/>
    </source>
</evidence>
<comment type="function">
    <text evidence="1">Mediates magnesium influx to the cytosol.</text>
</comment>
<dbReference type="InterPro" id="IPR023298">
    <property type="entry name" value="ATPase_P-typ_TM_dom_sf"/>
</dbReference>
<keyword evidence="7" id="KW-0997">Cell inner membrane</keyword>
<dbReference type="Gene3D" id="3.40.1110.10">
    <property type="entry name" value="Calcium-transporting ATPase, cytoplasmic domain N"/>
    <property type="match status" value="1"/>
</dbReference>
<dbReference type="Proteomes" id="UP000007239">
    <property type="component" value="Chromosome"/>
</dbReference>
<dbReference type="NCBIfam" id="TIGR01494">
    <property type="entry name" value="ATPase_P-type"/>
    <property type="match status" value="3"/>
</dbReference>
<dbReference type="InterPro" id="IPR036412">
    <property type="entry name" value="HAD-like_sf"/>
</dbReference>
<keyword evidence="15 18" id="KW-0472">Membrane</keyword>
<dbReference type="InterPro" id="IPR008250">
    <property type="entry name" value="ATPase_P-typ_transduc_dom_A_sf"/>
</dbReference>
<evidence type="ECO:0000256" key="16">
    <source>
        <dbReference type="ARBA" id="ARBA00029806"/>
    </source>
</evidence>
<evidence type="ECO:0000256" key="3">
    <source>
        <dbReference type="ARBA" id="ARBA00008746"/>
    </source>
</evidence>
<dbReference type="Gene3D" id="3.40.50.1000">
    <property type="entry name" value="HAD superfamily/HAD-like"/>
    <property type="match status" value="1"/>
</dbReference>
<keyword evidence="10" id="KW-0547">Nucleotide-binding</keyword>
<keyword evidence="6" id="KW-1003">Cell membrane</keyword>
<dbReference type="Gene3D" id="1.20.1110.10">
    <property type="entry name" value="Calcium-transporting ATPase, transmembrane domain"/>
    <property type="match status" value="1"/>
</dbReference>
<dbReference type="InterPro" id="IPR004014">
    <property type="entry name" value="ATPase_P-typ_cation-transptr_N"/>
</dbReference>
<feature type="transmembrane region" description="Helical" evidence="18">
    <location>
        <begin position="751"/>
        <end position="774"/>
    </location>
</feature>
<dbReference type="InterPro" id="IPR044492">
    <property type="entry name" value="P_typ_ATPase_HD_dom"/>
</dbReference>
<dbReference type="GO" id="GO:0015444">
    <property type="term" value="F:P-type magnesium transporter activity"/>
    <property type="evidence" value="ECO:0007669"/>
    <property type="project" value="UniProtKB-EC"/>
</dbReference>
<keyword evidence="21" id="KW-1185">Reference proteome</keyword>